<reference evidence="3" key="1">
    <citation type="journal article" date="2014" name="Int. J. Syst. Evol. Microbiol.">
        <title>Complete genome sequence of Corynebacterium casei LMG S-19264T (=DSM 44701T), isolated from a smear-ripened cheese.</title>
        <authorList>
            <consortium name="US DOE Joint Genome Institute (JGI-PGF)"/>
            <person name="Walter F."/>
            <person name="Albersmeier A."/>
            <person name="Kalinowski J."/>
            <person name="Ruckert C."/>
        </authorList>
    </citation>
    <scope>NUCLEOTIDE SEQUENCE</scope>
    <source>
        <strain evidence="3">KCTC 42651</strain>
    </source>
</reference>
<gene>
    <name evidence="3" type="ORF">GCM10017083_36270</name>
</gene>
<keyword evidence="4" id="KW-1185">Reference proteome</keyword>
<organism evidence="3 4">
    <name type="scientific">Thalassobaculum fulvum</name>
    <dbReference type="NCBI Taxonomy" id="1633335"/>
    <lineage>
        <taxon>Bacteria</taxon>
        <taxon>Pseudomonadati</taxon>
        <taxon>Pseudomonadota</taxon>
        <taxon>Alphaproteobacteria</taxon>
        <taxon>Rhodospirillales</taxon>
        <taxon>Thalassobaculaceae</taxon>
        <taxon>Thalassobaculum</taxon>
    </lineage>
</organism>
<evidence type="ECO:0000313" key="4">
    <source>
        <dbReference type="Proteomes" id="UP000630353"/>
    </source>
</evidence>
<sequence length="553" mass="58535">MDALNPIPLGPIQVEIIRNAFVAAAEEMSVTVWRTSRSAVVREILDYSCCIFDAKGRSTAQSAAMPVHLNSMPACLEEILASHIPLEEWHEGDIVITNDPYAGGQHLPDIQTFKPVFLDGRLIAIAGILVHHLDVGGGAAGSYDASATEIYQEGFRIPPLKLAEGGRRNEAVIKLLLRNSREPVNVGGDFASQLAALDTGVANLQRLGRRYGADTLAAAAERIQAQSEAAMRATIAQIPDGTYAFEDFVDDDGIERDRPLRIHVALTVKGEEVLIDLSGSAEQAVGPVNCTLNMTRSAVVCGVMMALGSEVPANAGCYRPVTVTAPEGLVVNARSPAPVANRMATGHRIVTTVLGAFAQAMPGKVPAAYYGVSYAYALNCFLEDGRRQVYFDLECGGWGAHPEEDGASGFSCGFHNIANAPVEMLENTLPLTFVEYGLVPDSGGRGRTRGGLGLARAFRLDAREGRFAANLERFKFAPYGLAGGEAGRPGRLTVTRAGTGTSEELPSKVGGLKVARGDVLRLQTAGGGGYGDPAERAPAAVERDRAEGYTSAG</sequence>
<comment type="caution">
    <text evidence="3">The sequence shown here is derived from an EMBL/GenBank/DDBJ whole genome shotgun (WGS) entry which is preliminary data.</text>
</comment>
<evidence type="ECO:0000259" key="2">
    <source>
        <dbReference type="Pfam" id="PF02538"/>
    </source>
</evidence>
<evidence type="ECO:0000256" key="1">
    <source>
        <dbReference type="SAM" id="MobiDB-lite"/>
    </source>
</evidence>
<dbReference type="Proteomes" id="UP000630353">
    <property type="component" value="Unassembled WGS sequence"/>
</dbReference>
<dbReference type="EMBL" id="BMZS01000008">
    <property type="protein sequence ID" value="GHD56284.1"/>
    <property type="molecule type" value="Genomic_DNA"/>
</dbReference>
<dbReference type="InterPro" id="IPR045079">
    <property type="entry name" value="Oxoprolinase-like"/>
</dbReference>
<evidence type="ECO:0000313" key="3">
    <source>
        <dbReference type="EMBL" id="GHD56284.1"/>
    </source>
</evidence>
<dbReference type="PANTHER" id="PTHR11365">
    <property type="entry name" value="5-OXOPROLINASE RELATED"/>
    <property type="match status" value="1"/>
</dbReference>
<dbReference type="PANTHER" id="PTHR11365:SF23">
    <property type="entry name" value="HYPOTHETICAL 5-OXOPROLINASE (EUROFUNG)-RELATED"/>
    <property type="match status" value="1"/>
</dbReference>
<dbReference type="GO" id="GO:0005829">
    <property type="term" value="C:cytosol"/>
    <property type="evidence" value="ECO:0007669"/>
    <property type="project" value="TreeGrafter"/>
</dbReference>
<dbReference type="AlphaFoldDB" id="A0A918XU51"/>
<accession>A0A918XU51</accession>
<dbReference type="InterPro" id="IPR003692">
    <property type="entry name" value="Hydantoinase_B"/>
</dbReference>
<proteinExistence type="predicted"/>
<dbReference type="RefSeq" id="WP_189992210.1">
    <property type="nucleotide sequence ID" value="NZ_BMZS01000008.1"/>
</dbReference>
<feature type="domain" description="Hydantoinase B/oxoprolinase" evidence="2">
    <location>
        <begin position="11"/>
        <end position="533"/>
    </location>
</feature>
<reference evidence="3" key="2">
    <citation type="submission" date="2020-09" db="EMBL/GenBank/DDBJ databases">
        <authorList>
            <person name="Sun Q."/>
            <person name="Kim S."/>
        </authorList>
    </citation>
    <scope>NUCLEOTIDE SEQUENCE</scope>
    <source>
        <strain evidence="3">KCTC 42651</strain>
    </source>
</reference>
<feature type="region of interest" description="Disordered" evidence="1">
    <location>
        <begin position="524"/>
        <end position="553"/>
    </location>
</feature>
<dbReference type="Pfam" id="PF02538">
    <property type="entry name" value="Hydantoinase_B"/>
    <property type="match status" value="1"/>
</dbReference>
<protein>
    <submittedName>
        <fullName evidence="3">5-oxoprolinase</fullName>
    </submittedName>
</protein>
<name>A0A918XU51_9PROT</name>
<dbReference type="GO" id="GO:0006749">
    <property type="term" value="P:glutathione metabolic process"/>
    <property type="evidence" value="ECO:0007669"/>
    <property type="project" value="TreeGrafter"/>
</dbReference>
<dbReference type="GO" id="GO:0017168">
    <property type="term" value="F:5-oxoprolinase (ATP-hydrolyzing) activity"/>
    <property type="evidence" value="ECO:0007669"/>
    <property type="project" value="TreeGrafter"/>
</dbReference>